<keyword evidence="2" id="KW-1185">Reference proteome</keyword>
<gene>
    <name evidence="1" type="ORF">MC7420_3230</name>
</gene>
<evidence type="ECO:0000313" key="2">
    <source>
        <dbReference type="Proteomes" id="UP000003835"/>
    </source>
</evidence>
<reference evidence="1 2" key="1">
    <citation type="submission" date="2008-07" db="EMBL/GenBank/DDBJ databases">
        <authorList>
            <person name="Tandeau de Marsac N."/>
            <person name="Ferriera S."/>
            <person name="Johnson J."/>
            <person name="Kravitz S."/>
            <person name="Beeson K."/>
            <person name="Sutton G."/>
            <person name="Rogers Y.-H."/>
            <person name="Friedman R."/>
            <person name="Frazier M."/>
            <person name="Venter J.C."/>
        </authorList>
    </citation>
    <scope>NUCLEOTIDE SEQUENCE [LARGE SCALE GENOMIC DNA]</scope>
    <source>
        <strain evidence="1 2">PCC 7420</strain>
    </source>
</reference>
<dbReference type="Proteomes" id="UP000003835">
    <property type="component" value="Unassembled WGS sequence"/>
</dbReference>
<dbReference type="HOGENOM" id="CLU_1487632_0_0_3"/>
<accession>B4VYR5</accession>
<sequence length="154" mass="17555">MVDISDNHRVRDRICTWIGYNIDTVNAELNSCLNACHDCFHPELRRPIQIGAAPLAQEYGIDGFCNILLNPVTILVDVGRTSPPDWLGIVVHEYAHAHIGSPGHDRRFFEVLSHLCLGLGLRPPVWQPDLENYLRNWPHCRSLANPLAFWMGYF</sequence>
<protein>
    <recommendedName>
        <fullName evidence="3">WLM domain-containing protein</fullName>
    </recommendedName>
</protein>
<dbReference type="RefSeq" id="WP_006103914.1">
    <property type="nucleotide sequence ID" value="NZ_DS989861.1"/>
</dbReference>
<evidence type="ECO:0008006" key="3">
    <source>
        <dbReference type="Google" id="ProtNLM"/>
    </source>
</evidence>
<evidence type="ECO:0000313" key="1">
    <source>
        <dbReference type="EMBL" id="EDX72784.1"/>
    </source>
</evidence>
<dbReference type="EMBL" id="DS989861">
    <property type="protein sequence ID" value="EDX72784.1"/>
    <property type="molecule type" value="Genomic_DNA"/>
</dbReference>
<proteinExistence type="predicted"/>
<dbReference type="eggNOG" id="ENOG5030V3Z">
    <property type="taxonomic scope" value="Bacteria"/>
</dbReference>
<organism evidence="1 2">
    <name type="scientific">Coleofasciculus chthonoplastes PCC 7420</name>
    <dbReference type="NCBI Taxonomy" id="118168"/>
    <lineage>
        <taxon>Bacteria</taxon>
        <taxon>Bacillati</taxon>
        <taxon>Cyanobacteriota</taxon>
        <taxon>Cyanophyceae</taxon>
        <taxon>Coleofasciculales</taxon>
        <taxon>Coleofasciculaceae</taxon>
        <taxon>Coleofasciculus</taxon>
    </lineage>
</organism>
<name>B4VYR5_9CYAN</name>
<dbReference type="AlphaFoldDB" id="B4VYR5"/>